<dbReference type="Pfam" id="PF07258">
    <property type="entry name" value="COMM_domain"/>
    <property type="match status" value="1"/>
</dbReference>
<name>A0A6P7XUJ7_9AMPH</name>
<dbReference type="GeneID" id="115468799"/>
<gene>
    <name evidence="3" type="primary">COMMD9</name>
</gene>
<proteinExistence type="predicted"/>
<feature type="domain" description="COMM" evidence="1">
    <location>
        <begin position="129"/>
        <end position="203"/>
    </location>
</feature>
<dbReference type="Proteomes" id="UP000515156">
    <property type="component" value="Chromosome 4"/>
</dbReference>
<evidence type="ECO:0000313" key="2">
    <source>
        <dbReference type="Proteomes" id="UP000515156"/>
    </source>
</evidence>
<dbReference type="KEGG" id="muo:115468799"/>
<dbReference type="PROSITE" id="PS51269">
    <property type="entry name" value="COMM"/>
    <property type="match status" value="1"/>
</dbReference>
<dbReference type="OrthoDB" id="64318at2759"/>
<sequence>MSRDREKMAVPRAEEFAALQILLKASSKDDVKKLCSECFSSTAVGSDRLIESTSSSLSATPEEAVQLICSLHKLTRHVVFRGLTSAEDILSLFPENFHQSLKKLLTKIILENLTVWRSETEMSQISLPRLVDMDWRVDIKTSSDSISRMAVPTCLLQMKIQEDASLCGDEPVISVMTMELSKETLDIMLDGLGRIHEQLTAIANK</sequence>
<evidence type="ECO:0000259" key="1">
    <source>
        <dbReference type="PROSITE" id="PS51269"/>
    </source>
</evidence>
<evidence type="ECO:0000313" key="3">
    <source>
        <dbReference type="RefSeq" id="XP_030056661.1"/>
    </source>
</evidence>
<dbReference type="InParanoid" id="A0A6P7XUJ7"/>
<protein>
    <submittedName>
        <fullName evidence="3">COMM domain-containing protein 9</fullName>
    </submittedName>
</protein>
<dbReference type="InterPro" id="IPR048676">
    <property type="entry name" value="COMMD9_N"/>
</dbReference>
<dbReference type="FunCoup" id="A0A6P7XUJ7">
    <property type="interactions" value="1928"/>
</dbReference>
<dbReference type="CDD" id="cd04757">
    <property type="entry name" value="Commd9"/>
    <property type="match status" value="1"/>
</dbReference>
<keyword evidence="2" id="KW-1185">Reference proteome</keyword>
<accession>A0A6P7XUJ7</accession>
<dbReference type="InterPro" id="IPR037360">
    <property type="entry name" value="COMMD9"/>
</dbReference>
<dbReference type="AlphaFoldDB" id="A0A6P7XUJ7"/>
<dbReference type="CTD" id="29099"/>
<organism evidence="2 3">
    <name type="scientific">Microcaecilia unicolor</name>
    <dbReference type="NCBI Taxonomy" id="1415580"/>
    <lineage>
        <taxon>Eukaryota</taxon>
        <taxon>Metazoa</taxon>
        <taxon>Chordata</taxon>
        <taxon>Craniata</taxon>
        <taxon>Vertebrata</taxon>
        <taxon>Euteleostomi</taxon>
        <taxon>Amphibia</taxon>
        <taxon>Gymnophiona</taxon>
        <taxon>Siphonopidae</taxon>
        <taxon>Microcaecilia</taxon>
    </lineage>
</organism>
<dbReference type="Pfam" id="PF20923">
    <property type="entry name" value="COMMD9_HN"/>
    <property type="match status" value="1"/>
</dbReference>
<dbReference type="PANTHER" id="PTHR15663">
    <property type="entry name" value="COMM DOMAIN-CONTAINING PROTEIN 9"/>
    <property type="match status" value="1"/>
</dbReference>
<reference evidence="3" key="1">
    <citation type="submission" date="2025-08" db="UniProtKB">
        <authorList>
            <consortium name="RefSeq"/>
        </authorList>
    </citation>
    <scope>IDENTIFICATION</scope>
</reference>
<dbReference type="PANTHER" id="PTHR15663:SF4">
    <property type="entry name" value="COMM DOMAIN-CONTAINING PROTEIN 9"/>
    <property type="match status" value="1"/>
</dbReference>
<dbReference type="RefSeq" id="XP_030056661.1">
    <property type="nucleotide sequence ID" value="XM_030200801.1"/>
</dbReference>
<dbReference type="InterPro" id="IPR017920">
    <property type="entry name" value="COMM"/>
</dbReference>